<dbReference type="RefSeq" id="WP_258569597.1">
    <property type="nucleotide sequence ID" value="NZ_JAKUDN010000002.1"/>
</dbReference>
<comment type="similarity">
    <text evidence="1 8 9">Belongs to the universal ribosomal protein uS3 family.</text>
</comment>
<feature type="domain" description="KH type-2" evidence="10">
    <location>
        <begin position="50"/>
        <end position="106"/>
    </location>
</feature>
<evidence type="ECO:0000256" key="7">
    <source>
        <dbReference type="ARBA" id="ARBA00035257"/>
    </source>
</evidence>
<dbReference type="HAMAP" id="MF_01309_B">
    <property type="entry name" value="Ribosomal_uS3_B"/>
    <property type="match status" value="1"/>
</dbReference>
<sequence>MGQKTSPIANRIYISKLPLSIGCTNNKKEYVERTKADILVRTMIHDKYPGIEKVVIERTASEAHVIVYCAKPGAIIGKKGADAEVIKGKCKNILKTNVHLSIREVKKPDLSANLLAESVALQLEKRVLFRKAVKRAIQSAMRAGALGIKVTVSGRLSGAEIARSETYKEGRVPLHTFRADIDYALAEAHTTYGVIGVKIWVYKGDVFDIESLS</sequence>
<dbReference type="SUPFAM" id="SSF54814">
    <property type="entry name" value="Prokaryotic type KH domain (KH-domain type II)"/>
    <property type="match status" value="1"/>
</dbReference>
<evidence type="ECO:0000256" key="2">
    <source>
        <dbReference type="ARBA" id="ARBA00022730"/>
    </source>
</evidence>
<dbReference type="EMBL" id="JAKUDN010000002">
    <property type="protein sequence ID" value="MCP8352492.1"/>
    <property type="molecule type" value="Genomic_DNA"/>
</dbReference>
<dbReference type="InterPro" id="IPR005704">
    <property type="entry name" value="Ribosomal_uS3_bac-typ"/>
</dbReference>
<keyword evidence="5 8" id="KW-0687">Ribonucleoprotein</keyword>
<dbReference type="PANTHER" id="PTHR11760:SF19">
    <property type="entry name" value="SMALL RIBOSOMAL SUBUNIT PROTEIN US3C"/>
    <property type="match status" value="1"/>
</dbReference>
<dbReference type="Pfam" id="PF00189">
    <property type="entry name" value="Ribosomal_S3_C"/>
    <property type="match status" value="1"/>
</dbReference>
<reference evidence="11 12" key="1">
    <citation type="journal article" date="2022" name="Nat. Microbiol.">
        <title>The microbiome of a bacterivorous marine choanoflagellate contains a resource-demanding obligate bacterial associate.</title>
        <authorList>
            <person name="Needham D.M."/>
            <person name="Poirier C."/>
            <person name="Bachy C."/>
            <person name="George E.E."/>
            <person name="Wilken S."/>
            <person name="Yung C.C.M."/>
            <person name="Limardo A.J."/>
            <person name="Morando M."/>
            <person name="Sudek L."/>
            <person name="Malmstrom R.R."/>
            <person name="Keeling P.J."/>
            <person name="Santoro A.E."/>
            <person name="Worden A.Z."/>
        </authorList>
    </citation>
    <scope>NUCLEOTIDE SEQUENCE [LARGE SCALE GENOMIC DNA]</scope>
    <source>
        <strain evidence="11 12">Comchoano-2</strain>
    </source>
</reference>
<evidence type="ECO:0000256" key="9">
    <source>
        <dbReference type="RuleBase" id="RU003624"/>
    </source>
</evidence>
<name>A0ABT1L5N6_9GAMM</name>
<dbReference type="PANTHER" id="PTHR11760">
    <property type="entry name" value="30S/40S RIBOSOMAL PROTEIN S3"/>
    <property type="match status" value="1"/>
</dbReference>
<evidence type="ECO:0000256" key="5">
    <source>
        <dbReference type="ARBA" id="ARBA00023274"/>
    </source>
</evidence>
<dbReference type="CDD" id="cd02412">
    <property type="entry name" value="KH-II_30S_S3"/>
    <property type="match status" value="1"/>
</dbReference>
<dbReference type="Pfam" id="PF07650">
    <property type="entry name" value="KH_2"/>
    <property type="match status" value="1"/>
</dbReference>
<protein>
    <recommendedName>
        <fullName evidence="7 8">Small ribosomal subunit protein uS3</fullName>
    </recommendedName>
</protein>
<dbReference type="PROSITE" id="PS00548">
    <property type="entry name" value="RIBOSOMAL_S3"/>
    <property type="match status" value="1"/>
</dbReference>
<proteinExistence type="inferred from homology"/>
<dbReference type="InterPro" id="IPR057258">
    <property type="entry name" value="Ribosomal_uS3"/>
</dbReference>
<evidence type="ECO:0000256" key="4">
    <source>
        <dbReference type="ARBA" id="ARBA00022980"/>
    </source>
</evidence>
<evidence type="ECO:0000259" key="10">
    <source>
        <dbReference type="PROSITE" id="PS50823"/>
    </source>
</evidence>
<comment type="function">
    <text evidence="6 8">Binds the lower part of the 30S subunit head. Binds mRNA in the 70S ribosome, positioning it for translation.</text>
</comment>
<keyword evidence="3 8" id="KW-0694">RNA-binding</keyword>
<dbReference type="InterPro" id="IPR004044">
    <property type="entry name" value="KH_dom_type_2"/>
</dbReference>
<dbReference type="InterPro" id="IPR018280">
    <property type="entry name" value="Ribosomal_uS3_CS"/>
</dbReference>
<dbReference type="SUPFAM" id="SSF54821">
    <property type="entry name" value="Ribosomal protein S3 C-terminal domain"/>
    <property type="match status" value="1"/>
</dbReference>
<dbReference type="InterPro" id="IPR001351">
    <property type="entry name" value="Ribosomal_uS3_C"/>
</dbReference>
<evidence type="ECO:0000313" key="12">
    <source>
        <dbReference type="Proteomes" id="UP001320768"/>
    </source>
</evidence>
<dbReference type="InterPro" id="IPR036419">
    <property type="entry name" value="Ribosomal_S3_C_sf"/>
</dbReference>
<keyword evidence="4 8" id="KW-0689">Ribosomal protein</keyword>
<gene>
    <name evidence="8 11" type="primary">rpsC</name>
    <name evidence="11" type="ORF">MKS91_04240</name>
</gene>
<accession>A0ABT1L5N6</accession>
<dbReference type="PROSITE" id="PS50823">
    <property type="entry name" value="KH_TYPE_2"/>
    <property type="match status" value="1"/>
</dbReference>
<dbReference type="Gene3D" id="3.30.300.20">
    <property type="match status" value="1"/>
</dbReference>
<dbReference type="NCBIfam" id="TIGR01009">
    <property type="entry name" value="rpsC_bact"/>
    <property type="match status" value="1"/>
</dbReference>
<keyword evidence="12" id="KW-1185">Reference proteome</keyword>
<dbReference type="InterPro" id="IPR009019">
    <property type="entry name" value="KH_sf_prok-type"/>
</dbReference>
<keyword evidence="2 8" id="KW-0699">rRNA-binding</keyword>
<dbReference type="Proteomes" id="UP001320768">
    <property type="component" value="Unassembled WGS sequence"/>
</dbReference>
<dbReference type="InterPro" id="IPR015946">
    <property type="entry name" value="KH_dom-like_a/b"/>
</dbReference>
<organism evidence="11 12">
    <name type="scientific">Candidatus Synchoanobacter obligatus</name>
    <dbReference type="NCBI Taxonomy" id="2919597"/>
    <lineage>
        <taxon>Bacteria</taxon>
        <taxon>Pseudomonadati</taxon>
        <taxon>Pseudomonadota</taxon>
        <taxon>Gammaproteobacteria</taxon>
        <taxon>Candidatus Comchoanobacterales</taxon>
        <taxon>Candidatus Comchoanobacteraceae</taxon>
        <taxon>Candidatus Synchoanobacter</taxon>
    </lineage>
</organism>
<evidence type="ECO:0000256" key="8">
    <source>
        <dbReference type="HAMAP-Rule" id="MF_01309"/>
    </source>
</evidence>
<evidence type="ECO:0000256" key="6">
    <source>
        <dbReference type="ARBA" id="ARBA00024998"/>
    </source>
</evidence>
<dbReference type="Gene3D" id="3.30.1140.32">
    <property type="entry name" value="Ribosomal protein S3, C-terminal domain"/>
    <property type="match status" value="1"/>
</dbReference>
<comment type="caution">
    <text evidence="11">The sequence shown here is derived from an EMBL/GenBank/DDBJ whole genome shotgun (WGS) entry which is preliminary data.</text>
</comment>
<evidence type="ECO:0000256" key="3">
    <source>
        <dbReference type="ARBA" id="ARBA00022884"/>
    </source>
</evidence>
<evidence type="ECO:0000256" key="1">
    <source>
        <dbReference type="ARBA" id="ARBA00010761"/>
    </source>
</evidence>
<dbReference type="GO" id="GO:0005840">
    <property type="term" value="C:ribosome"/>
    <property type="evidence" value="ECO:0007669"/>
    <property type="project" value="UniProtKB-KW"/>
</dbReference>
<evidence type="ECO:0000313" key="11">
    <source>
        <dbReference type="EMBL" id="MCP8352492.1"/>
    </source>
</evidence>
<comment type="subunit">
    <text evidence="8">Part of the 30S ribosomal subunit. Forms a tight complex with proteins S10 and S14.</text>
</comment>